<reference evidence="2 3" key="1">
    <citation type="submission" date="2020-08" db="EMBL/GenBank/DDBJ databases">
        <title>Cohnella phylogeny.</title>
        <authorList>
            <person name="Dunlap C."/>
        </authorList>
    </citation>
    <scope>NUCLEOTIDE SEQUENCE [LARGE SCALE GENOMIC DNA]</scope>
    <source>
        <strain evidence="2 3">DSM 103658</strain>
    </source>
</reference>
<evidence type="ECO:0000313" key="3">
    <source>
        <dbReference type="Proteomes" id="UP000574133"/>
    </source>
</evidence>
<dbReference type="AlphaFoldDB" id="A0A841TE11"/>
<dbReference type="InterPro" id="IPR025549">
    <property type="entry name" value="YjzC"/>
</dbReference>
<dbReference type="EMBL" id="JACJVN010000052">
    <property type="protein sequence ID" value="MBB6678229.1"/>
    <property type="molecule type" value="Genomic_DNA"/>
</dbReference>
<accession>A0A841TE11</accession>
<feature type="region of interest" description="Disordered" evidence="1">
    <location>
        <begin position="42"/>
        <end position="62"/>
    </location>
</feature>
<dbReference type="Proteomes" id="UP000574133">
    <property type="component" value="Unassembled WGS sequence"/>
</dbReference>
<gene>
    <name evidence="2" type="ORF">H4Q31_13050</name>
</gene>
<sequence length="62" mass="7324">MGEQSEFQPGQRAPNEGEYIEIGEADFHTGINNPKRVYLHKGERFPETSNHRRKWKRFNNHG</sequence>
<organism evidence="2 3">
    <name type="scientific">Cohnella lubricantis</name>
    <dbReference type="NCBI Taxonomy" id="2163172"/>
    <lineage>
        <taxon>Bacteria</taxon>
        <taxon>Bacillati</taxon>
        <taxon>Bacillota</taxon>
        <taxon>Bacilli</taxon>
        <taxon>Bacillales</taxon>
        <taxon>Paenibacillaceae</taxon>
        <taxon>Cohnella</taxon>
    </lineage>
</organism>
<feature type="compositionally biased region" description="Basic residues" evidence="1">
    <location>
        <begin position="51"/>
        <end position="62"/>
    </location>
</feature>
<name>A0A841TE11_9BACL</name>
<keyword evidence="3" id="KW-1185">Reference proteome</keyword>
<dbReference type="Pfam" id="PF14168">
    <property type="entry name" value="YjzC"/>
    <property type="match status" value="1"/>
</dbReference>
<evidence type="ECO:0000313" key="2">
    <source>
        <dbReference type="EMBL" id="MBB6678229.1"/>
    </source>
</evidence>
<proteinExistence type="predicted"/>
<protein>
    <submittedName>
        <fullName evidence="2">YjzC family protein</fullName>
    </submittedName>
</protein>
<comment type="caution">
    <text evidence="2">The sequence shown here is derived from an EMBL/GenBank/DDBJ whole genome shotgun (WGS) entry which is preliminary data.</text>
</comment>
<dbReference type="RefSeq" id="WP_185179502.1">
    <property type="nucleotide sequence ID" value="NZ_CBCSEP010000030.1"/>
</dbReference>
<evidence type="ECO:0000256" key="1">
    <source>
        <dbReference type="SAM" id="MobiDB-lite"/>
    </source>
</evidence>